<dbReference type="NCBIfam" id="TIGR02499">
    <property type="entry name" value="HrpE_YscL_not"/>
    <property type="match status" value="1"/>
</dbReference>
<dbReference type="InterPro" id="IPR010586">
    <property type="entry name" value="T3SS_stator_protein"/>
</dbReference>
<evidence type="ECO:0000256" key="5">
    <source>
        <dbReference type="ARBA" id="ARBA00024335"/>
    </source>
</evidence>
<dbReference type="InterPro" id="IPR012842">
    <property type="entry name" value="T3SS_SctL/SctL2"/>
</dbReference>
<evidence type="ECO:0000313" key="9">
    <source>
        <dbReference type="Proteomes" id="UP001429580"/>
    </source>
</evidence>
<dbReference type="RefSeq" id="WP_166954726.1">
    <property type="nucleotide sequence ID" value="NZ_JAASQI010000008.1"/>
</dbReference>
<dbReference type="EMBL" id="JAASQI010000008">
    <property type="protein sequence ID" value="NIJ59423.1"/>
    <property type="molecule type" value="Genomic_DNA"/>
</dbReference>
<proteinExistence type="inferred from homology"/>
<evidence type="ECO:0000256" key="6">
    <source>
        <dbReference type="ARBA" id="ARBA00040494"/>
    </source>
</evidence>
<dbReference type="Pfam" id="PF06635">
    <property type="entry name" value="T3SS_SCTL"/>
    <property type="match status" value="1"/>
</dbReference>
<protein>
    <recommendedName>
        <fullName evidence="6">Type 3 secretion system stator protein</fullName>
    </recommendedName>
</protein>
<sequence>MVAYRRLSARYQLAELGFALPEGLHILPAATFAPVAEATRLVADARARAEEIVEEARTERENERRRGFEEGLLEGRLRAARETLRQSADLDARLQALERELSAIVLASMRKLVDGFDADARAMAVVRGALKQMRREKKAELRISSEQVGYFRARVNAILAEFPGFELIEVVEDASLSAPRVVVETSIGRVEGDLGSRLDELAGIVREIASGILVAPVGDGDGKHEGGADER</sequence>
<keyword evidence="7" id="KW-0175">Coiled coil</keyword>
<reference evidence="8 9" key="1">
    <citation type="submission" date="2020-03" db="EMBL/GenBank/DDBJ databases">
        <title>Genomic Encyclopedia of Type Strains, Phase IV (KMG-IV): sequencing the most valuable type-strain genomes for metagenomic binning, comparative biology and taxonomic classification.</title>
        <authorList>
            <person name="Goeker M."/>
        </authorList>
    </citation>
    <scope>NUCLEOTIDE SEQUENCE [LARGE SCALE GENOMIC DNA]</scope>
    <source>
        <strain evidence="8 9">DSM 103870</strain>
    </source>
</reference>
<keyword evidence="3" id="KW-0963">Cytoplasm</keyword>
<accession>A0ABX0V2Q1</accession>
<name>A0ABX0V2Q1_9HYPH</name>
<comment type="caution">
    <text evidence="8">The sequence shown here is derived from an EMBL/GenBank/DDBJ whole genome shotgun (WGS) entry which is preliminary data.</text>
</comment>
<dbReference type="PANTHER" id="PTHR34982">
    <property type="entry name" value="YOP PROTEINS TRANSLOCATION PROTEIN L"/>
    <property type="match status" value="1"/>
</dbReference>
<keyword evidence="9" id="KW-1185">Reference proteome</keyword>
<evidence type="ECO:0000256" key="1">
    <source>
        <dbReference type="ARBA" id="ARBA00004496"/>
    </source>
</evidence>
<evidence type="ECO:0000313" key="8">
    <source>
        <dbReference type="EMBL" id="NIJ59423.1"/>
    </source>
</evidence>
<comment type="similarity">
    <text evidence="5">Belongs to the SctL stator family.</text>
</comment>
<keyword evidence="2" id="KW-0813">Transport</keyword>
<dbReference type="InterPro" id="IPR051472">
    <property type="entry name" value="T3SS_Stator/FliH"/>
</dbReference>
<evidence type="ECO:0000256" key="2">
    <source>
        <dbReference type="ARBA" id="ARBA00022448"/>
    </source>
</evidence>
<dbReference type="PANTHER" id="PTHR34982:SF4">
    <property type="entry name" value="TYPE 3 SECRETION SYSTEM STATOR PROTEIN"/>
    <property type="match status" value="1"/>
</dbReference>
<evidence type="ECO:0000256" key="3">
    <source>
        <dbReference type="ARBA" id="ARBA00022490"/>
    </source>
</evidence>
<feature type="coiled-coil region" evidence="7">
    <location>
        <begin position="35"/>
        <end position="100"/>
    </location>
</feature>
<dbReference type="Proteomes" id="UP001429580">
    <property type="component" value="Unassembled WGS sequence"/>
</dbReference>
<evidence type="ECO:0000256" key="7">
    <source>
        <dbReference type="SAM" id="Coils"/>
    </source>
</evidence>
<evidence type="ECO:0000256" key="4">
    <source>
        <dbReference type="ARBA" id="ARBA00022927"/>
    </source>
</evidence>
<keyword evidence="4" id="KW-0653">Protein transport</keyword>
<organism evidence="8 9">
    <name type="scientific">Pseudochelatococcus lubricantis</name>
    <dbReference type="NCBI Taxonomy" id="1538102"/>
    <lineage>
        <taxon>Bacteria</taxon>
        <taxon>Pseudomonadati</taxon>
        <taxon>Pseudomonadota</taxon>
        <taxon>Alphaproteobacteria</taxon>
        <taxon>Hyphomicrobiales</taxon>
        <taxon>Chelatococcaceae</taxon>
        <taxon>Pseudochelatococcus</taxon>
    </lineage>
</organism>
<comment type="subcellular location">
    <subcellularLocation>
        <location evidence="1">Cytoplasm</location>
    </subcellularLocation>
</comment>
<gene>
    <name evidence="8" type="ORF">FHS82_003278</name>
</gene>